<gene>
    <name evidence="1" type="ORF">PAPOLLO_LOCUS8180</name>
</gene>
<proteinExistence type="predicted"/>
<organism evidence="1 2">
    <name type="scientific">Parnassius apollo</name>
    <name type="common">Apollo butterfly</name>
    <name type="synonym">Papilio apollo</name>
    <dbReference type="NCBI Taxonomy" id="110799"/>
    <lineage>
        <taxon>Eukaryota</taxon>
        <taxon>Metazoa</taxon>
        <taxon>Ecdysozoa</taxon>
        <taxon>Arthropoda</taxon>
        <taxon>Hexapoda</taxon>
        <taxon>Insecta</taxon>
        <taxon>Pterygota</taxon>
        <taxon>Neoptera</taxon>
        <taxon>Endopterygota</taxon>
        <taxon>Lepidoptera</taxon>
        <taxon>Glossata</taxon>
        <taxon>Ditrysia</taxon>
        <taxon>Papilionoidea</taxon>
        <taxon>Papilionidae</taxon>
        <taxon>Parnassiinae</taxon>
        <taxon>Parnassini</taxon>
        <taxon>Parnassius</taxon>
        <taxon>Parnassius</taxon>
    </lineage>
</organism>
<sequence length="161" mass="18748">MVSLVFGVDVDPHNDLKSVYNSLRTEEQDVCYSKLWNFYCKLKCGMKVGLCIEKQCYCLFVVNASKTKVDVHALDEPMMYSSRPTTRHHIAHFCPNLDIARKCIRTCMKKGKPAFCGKDHVCYCGHKYKSIDHTSGENLEDTYIQFRDMYEKYFGNRNTEE</sequence>
<comment type="caution">
    <text evidence="1">The sequence shown here is derived from an EMBL/GenBank/DDBJ whole genome shotgun (WGS) entry which is preliminary data.</text>
</comment>
<accession>A0A8S3WPP9</accession>
<evidence type="ECO:0000313" key="1">
    <source>
        <dbReference type="EMBL" id="CAG4969857.1"/>
    </source>
</evidence>
<protein>
    <submittedName>
        <fullName evidence="1">(apollo) hypothetical protein</fullName>
    </submittedName>
</protein>
<name>A0A8S3WPP9_PARAO</name>
<evidence type="ECO:0000313" key="2">
    <source>
        <dbReference type="Proteomes" id="UP000691718"/>
    </source>
</evidence>
<dbReference type="OrthoDB" id="7468066at2759"/>
<dbReference type="EMBL" id="CAJQZP010000585">
    <property type="protein sequence ID" value="CAG4969857.1"/>
    <property type="molecule type" value="Genomic_DNA"/>
</dbReference>
<dbReference type="Proteomes" id="UP000691718">
    <property type="component" value="Unassembled WGS sequence"/>
</dbReference>
<keyword evidence="2" id="KW-1185">Reference proteome</keyword>
<dbReference type="AlphaFoldDB" id="A0A8S3WPP9"/>
<reference evidence="1" key="1">
    <citation type="submission" date="2021-04" db="EMBL/GenBank/DDBJ databases">
        <authorList>
            <person name="Tunstrom K."/>
        </authorList>
    </citation>
    <scope>NUCLEOTIDE SEQUENCE</scope>
</reference>